<evidence type="ECO:0000313" key="2">
    <source>
        <dbReference type="Proteomes" id="UP000199437"/>
    </source>
</evidence>
<dbReference type="Proteomes" id="UP000199437">
    <property type="component" value="Unassembled WGS sequence"/>
</dbReference>
<reference evidence="2" key="1">
    <citation type="submission" date="2016-10" db="EMBL/GenBank/DDBJ databases">
        <authorList>
            <person name="Varghese N."/>
            <person name="Submissions S."/>
        </authorList>
    </citation>
    <scope>NUCLEOTIDE SEQUENCE [LARGE SCALE GENOMIC DNA]</scope>
    <source>
        <strain evidence="2">CGMCC 1.12402</strain>
    </source>
</reference>
<organism evidence="1 2">
    <name type="scientific">Roseivirga pacifica</name>
    <dbReference type="NCBI Taxonomy" id="1267423"/>
    <lineage>
        <taxon>Bacteria</taxon>
        <taxon>Pseudomonadati</taxon>
        <taxon>Bacteroidota</taxon>
        <taxon>Cytophagia</taxon>
        <taxon>Cytophagales</taxon>
        <taxon>Roseivirgaceae</taxon>
        <taxon>Roseivirga</taxon>
    </lineage>
</organism>
<dbReference type="GeneID" id="99987337"/>
<dbReference type="STRING" id="1267423.SAMN05216290_2645"/>
<evidence type="ECO:0000313" key="1">
    <source>
        <dbReference type="EMBL" id="SEW30375.1"/>
    </source>
</evidence>
<dbReference type="SUPFAM" id="SSF82185">
    <property type="entry name" value="Histone H3 K4-specific methyltransferase SET7/9 N-terminal domain"/>
    <property type="match status" value="2"/>
</dbReference>
<dbReference type="Pfam" id="PF07661">
    <property type="entry name" value="MORN_2"/>
    <property type="match status" value="3"/>
</dbReference>
<protein>
    <submittedName>
        <fullName evidence="1">MORN repeat variant</fullName>
    </submittedName>
</protein>
<keyword evidence="2" id="KW-1185">Reference proteome</keyword>
<sequence length="285" mass="32906">MRTFLLLLLVIFCDHYANSQQPDYSPKSFLNNGDTVELANKIRLAQNQSVRFISARTEVMDIDDNKTTHVKAELDLLLCIVGDFSKKLKNGKYQTFVFLQPQKMPVRIWEQDYVNDTLSGNWKTYNIEGKLVSEEMYEDNNLQGISRFYQIDGKTPMSDIEYSNNKIIEREYSDSGVLLQERPYVNGKLNGTGTRYYEDGTLMEEVDFTNSEFNGHYKYFYPNGKIWVETIYKNGNPWTVIGNYLPTGKERDAGTLKNGNGTLIYYSESGDVNEVHEYKGGIRIK</sequence>
<name>A0A1I0QS16_9BACT</name>
<dbReference type="EMBL" id="FOIR01000002">
    <property type="protein sequence ID" value="SEW30375.1"/>
    <property type="molecule type" value="Genomic_DNA"/>
</dbReference>
<accession>A0A1I0QS16</accession>
<dbReference type="AlphaFoldDB" id="A0A1I0QS16"/>
<dbReference type="Gene3D" id="2.20.110.10">
    <property type="entry name" value="Histone H3 K4-specific methyltransferase SET7/9 N-terminal domain"/>
    <property type="match status" value="2"/>
</dbReference>
<dbReference type="InterPro" id="IPR011652">
    <property type="entry name" value="MORN_2"/>
</dbReference>
<dbReference type="RefSeq" id="WP_090259039.1">
    <property type="nucleotide sequence ID" value="NZ_FOIR01000002.1"/>
</dbReference>
<proteinExistence type="predicted"/>
<dbReference type="OrthoDB" id="7342920at2"/>
<gene>
    <name evidence="1" type="ORF">SAMN05216290_2645</name>
</gene>